<proteinExistence type="predicted"/>
<dbReference type="EMBL" id="PEVC01000017">
    <property type="protein sequence ID" value="PIV01591.1"/>
    <property type="molecule type" value="Genomic_DNA"/>
</dbReference>
<keyword evidence="2" id="KW-0175">Coiled coil</keyword>
<evidence type="ECO:0000313" key="4">
    <source>
        <dbReference type="Proteomes" id="UP000229631"/>
    </source>
</evidence>
<sequence length="90" mass="9850">MKKKYLFIGIAVLAIILAFFLVRGRNKNNPFTTEVIKKGNLNVVISASGEIKAEKDITLQFQTGGLLTWVGVKEGDKVKKGQAIASLDSR</sequence>
<comment type="subcellular location">
    <subcellularLocation>
        <location evidence="1">Cell envelope</location>
    </subcellularLocation>
</comment>
<dbReference type="AlphaFoldDB" id="A0A2M7BEP8"/>
<reference evidence="4" key="1">
    <citation type="submission" date="2017-09" db="EMBL/GenBank/DDBJ databases">
        <title>Depth-based differentiation of microbial function through sediment-hosted aquifers and enrichment of novel symbionts in the deep terrestrial subsurface.</title>
        <authorList>
            <person name="Probst A.J."/>
            <person name="Ladd B."/>
            <person name="Jarett J.K."/>
            <person name="Geller-Mcgrath D.E."/>
            <person name="Sieber C.M.K."/>
            <person name="Emerson J.B."/>
            <person name="Anantharaman K."/>
            <person name="Thomas B.C."/>
            <person name="Malmstrom R."/>
            <person name="Stieglmeier M."/>
            <person name="Klingl A."/>
            <person name="Woyke T."/>
            <person name="Ryan C.M."/>
            <person name="Banfield J.F."/>
        </authorList>
    </citation>
    <scope>NUCLEOTIDE SEQUENCE [LARGE SCALE GENOMIC DNA]</scope>
</reference>
<gene>
    <name evidence="3" type="ORF">COS54_00705</name>
</gene>
<dbReference type="PANTHER" id="PTHR32347">
    <property type="entry name" value="EFFLUX SYSTEM COMPONENT YKNX-RELATED"/>
    <property type="match status" value="1"/>
</dbReference>
<evidence type="ECO:0000256" key="2">
    <source>
        <dbReference type="ARBA" id="ARBA00023054"/>
    </source>
</evidence>
<name>A0A2M7BEP8_9BACT</name>
<comment type="caution">
    <text evidence="3">The sequence shown here is derived from an EMBL/GenBank/DDBJ whole genome shotgun (WGS) entry which is preliminary data.</text>
</comment>
<dbReference type="InterPro" id="IPR050465">
    <property type="entry name" value="UPF0194_transport"/>
</dbReference>
<evidence type="ECO:0000313" key="3">
    <source>
        <dbReference type="EMBL" id="PIV01591.1"/>
    </source>
</evidence>
<accession>A0A2M7BEP8</accession>
<evidence type="ECO:0000256" key="1">
    <source>
        <dbReference type="ARBA" id="ARBA00004196"/>
    </source>
</evidence>
<dbReference type="GO" id="GO:0030313">
    <property type="term" value="C:cell envelope"/>
    <property type="evidence" value="ECO:0007669"/>
    <property type="project" value="UniProtKB-SubCell"/>
</dbReference>
<dbReference type="Gene3D" id="2.40.50.100">
    <property type="match status" value="1"/>
</dbReference>
<organism evidence="3 4">
    <name type="scientific">Candidatus Shapirobacteria bacterium CG03_land_8_20_14_0_80_39_12</name>
    <dbReference type="NCBI Taxonomy" id="1974879"/>
    <lineage>
        <taxon>Bacteria</taxon>
        <taxon>Candidatus Shapironibacteriota</taxon>
    </lineage>
</organism>
<protein>
    <submittedName>
        <fullName evidence="3">Uncharacterized protein</fullName>
    </submittedName>
</protein>
<dbReference type="Proteomes" id="UP000229631">
    <property type="component" value="Unassembled WGS sequence"/>
</dbReference>